<dbReference type="InterPro" id="IPR014746">
    <property type="entry name" value="Gln_synth/guanido_kin_cat_dom"/>
</dbReference>
<evidence type="ECO:0000256" key="1">
    <source>
        <dbReference type="ARBA" id="ARBA00005006"/>
    </source>
</evidence>
<keyword evidence="7 10" id="KW-0067">ATP-binding</keyword>
<keyword evidence="5 10" id="KW-0317">Glutathione biosynthesis</keyword>
<comment type="similarity">
    <text evidence="2 10">Belongs to the glutamate--cysteine ligase type 3 family.</text>
</comment>
<name>A0A9W8HMX0_9FUNG</name>
<dbReference type="EMBL" id="JANBUO010002719">
    <property type="protein sequence ID" value="KAJ2793912.1"/>
    <property type="molecule type" value="Genomic_DNA"/>
</dbReference>
<dbReference type="PANTHER" id="PTHR11164">
    <property type="entry name" value="GLUTAMATE CYSTEINE LIGASE"/>
    <property type="match status" value="1"/>
</dbReference>
<evidence type="ECO:0000256" key="7">
    <source>
        <dbReference type="ARBA" id="ARBA00022840"/>
    </source>
</evidence>
<evidence type="ECO:0000256" key="4">
    <source>
        <dbReference type="ARBA" id="ARBA00022598"/>
    </source>
</evidence>
<comment type="caution">
    <text evidence="11">The sequence shown here is derived from an EMBL/GenBank/DDBJ whole genome shotgun (WGS) entry which is preliminary data.</text>
</comment>
<dbReference type="Gene3D" id="3.30.590.50">
    <property type="match status" value="2"/>
</dbReference>
<comment type="catalytic activity">
    <reaction evidence="10">
        <text>L-cysteine + L-glutamate + ATP = gamma-L-glutamyl-L-cysteine + ADP + phosphate + H(+)</text>
        <dbReference type="Rhea" id="RHEA:13285"/>
        <dbReference type="ChEBI" id="CHEBI:15378"/>
        <dbReference type="ChEBI" id="CHEBI:29985"/>
        <dbReference type="ChEBI" id="CHEBI:30616"/>
        <dbReference type="ChEBI" id="CHEBI:35235"/>
        <dbReference type="ChEBI" id="CHEBI:43474"/>
        <dbReference type="ChEBI" id="CHEBI:58173"/>
        <dbReference type="ChEBI" id="CHEBI:456216"/>
        <dbReference type="EC" id="6.3.2.2"/>
    </reaction>
</comment>
<evidence type="ECO:0000313" key="12">
    <source>
        <dbReference type="Proteomes" id="UP001140094"/>
    </source>
</evidence>
<dbReference type="GO" id="GO:0017109">
    <property type="term" value="C:glutamate-cysteine ligase complex"/>
    <property type="evidence" value="ECO:0007669"/>
    <property type="project" value="TreeGrafter"/>
</dbReference>
<proteinExistence type="inferred from homology"/>
<protein>
    <recommendedName>
        <fullName evidence="3 10">Glutamate--cysteine ligase</fullName>
        <ecNumber evidence="3 10">6.3.2.2</ecNumber>
    </recommendedName>
    <alternativeName>
        <fullName evidence="9 10">Gamma-ECS</fullName>
    </alternativeName>
    <alternativeName>
        <fullName evidence="8 10">Gamma-glutamylcysteine synthetase</fullName>
    </alternativeName>
</protein>
<dbReference type="PANTHER" id="PTHR11164:SF0">
    <property type="entry name" value="GLUTAMATE--CYSTEINE LIGASE CATALYTIC SUBUNIT"/>
    <property type="match status" value="1"/>
</dbReference>
<reference evidence="11" key="1">
    <citation type="submission" date="2022-07" db="EMBL/GenBank/DDBJ databases">
        <title>Phylogenomic reconstructions and comparative analyses of Kickxellomycotina fungi.</title>
        <authorList>
            <person name="Reynolds N.K."/>
            <person name="Stajich J.E."/>
            <person name="Barry K."/>
            <person name="Grigoriev I.V."/>
            <person name="Crous P."/>
            <person name="Smith M.E."/>
        </authorList>
    </citation>
    <scope>NUCLEOTIDE SEQUENCE</scope>
    <source>
        <strain evidence="11">NRRL 1565</strain>
    </source>
</reference>
<organism evidence="11 12">
    <name type="scientific">Coemansia guatemalensis</name>
    <dbReference type="NCBI Taxonomy" id="2761395"/>
    <lineage>
        <taxon>Eukaryota</taxon>
        <taxon>Fungi</taxon>
        <taxon>Fungi incertae sedis</taxon>
        <taxon>Zoopagomycota</taxon>
        <taxon>Kickxellomycotina</taxon>
        <taxon>Kickxellomycetes</taxon>
        <taxon>Kickxellales</taxon>
        <taxon>Kickxellaceae</taxon>
        <taxon>Coemansia</taxon>
    </lineage>
</organism>
<evidence type="ECO:0000256" key="2">
    <source>
        <dbReference type="ARBA" id="ARBA00008100"/>
    </source>
</evidence>
<keyword evidence="4 10" id="KW-0436">Ligase</keyword>
<dbReference type="SUPFAM" id="SSF55931">
    <property type="entry name" value="Glutamine synthetase/guanido kinase"/>
    <property type="match status" value="1"/>
</dbReference>
<keyword evidence="12" id="KW-1185">Reference proteome</keyword>
<dbReference type="GO" id="GO:0004357">
    <property type="term" value="F:glutamate-cysteine ligase activity"/>
    <property type="evidence" value="ECO:0007669"/>
    <property type="project" value="UniProtKB-UniRule"/>
</dbReference>
<evidence type="ECO:0000256" key="8">
    <source>
        <dbReference type="ARBA" id="ARBA00030585"/>
    </source>
</evidence>
<dbReference type="Gene3D" id="1.10.8.960">
    <property type="match status" value="1"/>
</dbReference>
<evidence type="ECO:0000256" key="10">
    <source>
        <dbReference type="RuleBase" id="RU367135"/>
    </source>
</evidence>
<dbReference type="GO" id="GO:0005524">
    <property type="term" value="F:ATP binding"/>
    <property type="evidence" value="ECO:0007669"/>
    <property type="project" value="UniProtKB-UniRule"/>
</dbReference>
<keyword evidence="6 10" id="KW-0547">Nucleotide-binding</keyword>
<dbReference type="AlphaFoldDB" id="A0A9W8HMX0"/>
<dbReference type="EC" id="6.3.2.2" evidence="3 10"/>
<evidence type="ECO:0000256" key="3">
    <source>
        <dbReference type="ARBA" id="ARBA00012220"/>
    </source>
</evidence>
<dbReference type="Proteomes" id="UP001140094">
    <property type="component" value="Unassembled WGS sequence"/>
</dbReference>
<evidence type="ECO:0000256" key="9">
    <source>
        <dbReference type="ARBA" id="ARBA00032122"/>
    </source>
</evidence>
<gene>
    <name evidence="11" type="primary">GSH1_2</name>
    <name evidence="11" type="ORF">H4R20_006394</name>
</gene>
<dbReference type="InterPro" id="IPR004308">
    <property type="entry name" value="GCS"/>
</dbReference>
<evidence type="ECO:0000313" key="11">
    <source>
        <dbReference type="EMBL" id="KAJ2793912.1"/>
    </source>
</evidence>
<dbReference type="Pfam" id="PF03074">
    <property type="entry name" value="GCS"/>
    <property type="match status" value="1"/>
</dbReference>
<dbReference type="OrthoDB" id="7939818at2759"/>
<accession>A0A9W8HMX0</accession>
<evidence type="ECO:0000256" key="6">
    <source>
        <dbReference type="ARBA" id="ARBA00022741"/>
    </source>
</evidence>
<comment type="pathway">
    <text evidence="1 10">Sulfur metabolism; glutathione biosynthesis; glutathione from L-cysteine and L-glutamate: step 1/2.</text>
</comment>
<evidence type="ECO:0000256" key="5">
    <source>
        <dbReference type="ARBA" id="ARBA00022684"/>
    </source>
</evidence>
<dbReference type="GO" id="GO:0006750">
    <property type="term" value="P:glutathione biosynthetic process"/>
    <property type="evidence" value="ECO:0007669"/>
    <property type="project" value="UniProtKB-UniRule"/>
</dbReference>
<sequence>MREEEVILAIGSYPVLGSGDFLEPPHKANGQFSRSLFLPDEVINPHPRFRTLAANIRERRESKVMINMPVFHDTNTPRPFVDPTIPYERTLFPGDKEAKEGAALPDHIYMDAMGFGMGCCCLQITLQAPNVDLARRLYDQLATVGAVMMSLSASSPIFRGYLADVDCRWNVIAAAVDDRTPEERGKKPLAKDRFVIPKSRYGTIDTFLGSDDGQFRPEYNDLDLVYDNDIHQHLVDSGIDDLMARHIAHLFIRDPLVIFEELLDQDDSVSTDHFENIQSTNWQNVRFKPPPPNSPIGWRVEFRPLEVQLTEFENAAFSVFTVLLARALLAFRDINLYIPVTKMDINMERAHSRDAVLNEKFYFRRSCIDEDCQDDYLTEMTANEIINGSVDFIGLIPIVQMYLDSIEVDDTVHRKISTYLDFIRGRANGTIMTTAAWIRDFVRSHPEYEFDSIVSSAINYDLVVALDDIANRRRPAPELLGKGNS</sequence>